<reference evidence="1" key="1">
    <citation type="submission" date="2021-12" db="EMBL/GenBank/DDBJ databases">
        <title>Enterovibrio ZSDZ35 sp. nov. and Enterovibrio ZSDZ42 sp. nov., isolated from coastal seawater in Qingdao.</title>
        <authorList>
            <person name="Zhang P."/>
        </authorList>
    </citation>
    <scope>NUCLEOTIDE SEQUENCE</scope>
    <source>
        <strain evidence="1">ZSDZ42</strain>
    </source>
</reference>
<accession>A0ABT5QVE4</accession>
<dbReference type="Pfam" id="PF11140">
    <property type="entry name" value="DUF2913"/>
    <property type="match status" value="1"/>
</dbReference>
<dbReference type="RefSeq" id="WP_274162649.1">
    <property type="nucleotide sequence ID" value="NZ_JAJUBC010000001.1"/>
</dbReference>
<dbReference type="Proteomes" id="UP001149400">
    <property type="component" value="Unassembled WGS sequence"/>
</dbReference>
<keyword evidence="2" id="KW-1185">Reference proteome</keyword>
<evidence type="ECO:0000313" key="2">
    <source>
        <dbReference type="Proteomes" id="UP001149400"/>
    </source>
</evidence>
<organism evidence="1 2">
    <name type="scientific">Enterovibrio gelatinilyticus</name>
    <dbReference type="NCBI Taxonomy" id="2899819"/>
    <lineage>
        <taxon>Bacteria</taxon>
        <taxon>Pseudomonadati</taxon>
        <taxon>Pseudomonadota</taxon>
        <taxon>Gammaproteobacteria</taxon>
        <taxon>Vibrionales</taxon>
        <taxon>Vibrionaceae</taxon>
        <taxon>Enterovibrio</taxon>
    </lineage>
</organism>
<protein>
    <submittedName>
        <fullName evidence="1">DUF2913 family protein</fullName>
    </submittedName>
</protein>
<dbReference type="EMBL" id="JAJUBC010000001">
    <property type="protein sequence ID" value="MDD1791699.1"/>
    <property type="molecule type" value="Genomic_DNA"/>
</dbReference>
<proteinExistence type="predicted"/>
<name>A0ABT5QVE4_9GAMM</name>
<evidence type="ECO:0000313" key="1">
    <source>
        <dbReference type="EMBL" id="MDD1791699.1"/>
    </source>
</evidence>
<comment type="caution">
    <text evidence="1">The sequence shown here is derived from an EMBL/GenBank/DDBJ whole genome shotgun (WGS) entry which is preliminary data.</text>
</comment>
<gene>
    <name evidence="1" type="ORF">LRP50_00965</name>
</gene>
<sequence>MSYIIEIKSVVDTALSELNDAKAAGKIQSNPVSEDSFLCRWVAQSAKRQRFDPIVVKDLTSWVQQGRSMGKNANIKGQMEHIAAVYHDQFPEGDEHAPIMLSQFEDLLTDLEENDWMVHTDQEINRKMRVISDGQHSFVANSAALEKSFNEEGELVKPLSVYVRGREPQFIEMFLSHGFLATKVTDYKSIIKYHGEYKFWPRNQANCLVVLPESLKA</sequence>
<dbReference type="InterPro" id="IPR021316">
    <property type="entry name" value="DUF2913"/>
</dbReference>